<dbReference type="GO" id="GO:0016301">
    <property type="term" value="F:kinase activity"/>
    <property type="evidence" value="ECO:0007669"/>
    <property type="project" value="InterPro"/>
</dbReference>
<dbReference type="PANTHER" id="PTHR10285">
    <property type="entry name" value="URIDINE KINASE"/>
    <property type="match status" value="1"/>
</dbReference>
<dbReference type="Proteomes" id="UP000789831">
    <property type="component" value="Unassembled WGS sequence"/>
</dbReference>
<dbReference type="InterPro" id="IPR006083">
    <property type="entry name" value="PRK/URK"/>
</dbReference>
<keyword evidence="3" id="KW-1185">Reference proteome</keyword>
<reference evidence="2" key="1">
    <citation type="submission" date="2021-06" db="EMBL/GenBank/DDBJ databases">
        <authorList>
            <person name="Kallberg Y."/>
            <person name="Tangrot J."/>
            <person name="Rosling A."/>
        </authorList>
    </citation>
    <scope>NUCLEOTIDE SEQUENCE</scope>
    <source>
        <strain evidence="2">MT106</strain>
    </source>
</reference>
<organism evidence="2 3">
    <name type="scientific">Ambispora gerdemannii</name>
    <dbReference type="NCBI Taxonomy" id="144530"/>
    <lineage>
        <taxon>Eukaryota</taxon>
        <taxon>Fungi</taxon>
        <taxon>Fungi incertae sedis</taxon>
        <taxon>Mucoromycota</taxon>
        <taxon>Glomeromycotina</taxon>
        <taxon>Glomeromycetes</taxon>
        <taxon>Archaeosporales</taxon>
        <taxon>Ambisporaceae</taxon>
        <taxon>Ambispora</taxon>
    </lineage>
</organism>
<protein>
    <submittedName>
        <fullName evidence="2">873_t:CDS:1</fullName>
    </submittedName>
</protein>
<dbReference type="Gene3D" id="3.40.50.300">
    <property type="entry name" value="P-loop containing nucleotide triphosphate hydrolases"/>
    <property type="match status" value="2"/>
</dbReference>
<evidence type="ECO:0000313" key="2">
    <source>
        <dbReference type="EMBL" id="CAG8558357.1"/>
    </source>
</evidence>
<dbReference type="Pfam" id="PF00485">
    <property type="entry name" value="PRK"/>
    <property type="match status" value="1"/>
</dbReference>
<gene>
    <name evidence="2" type="ORF">AGERDE_LOCUS7026</name>
</gene>
<dbReference type="InterPro" id="IPR027417">
    <property type="entry name" value="P-loop_NTPase"/>
</dbReference>
<name>A0A9N9FT71_9GLOM</name>
<sequence>MDNTYAHLANYLVEKISPLDSKERFLLAIAGIPGSGKSTLTHKVTSLINKKVGNVAVMISMDGFHHPKSVLDTFEDPEQAHARRGSYWTFDVEALLELVKTSRQPIDPENSSVIKAPSFDHAVGDPIKDDISILSSHKLVIFEGLYLLLTEPYPWDQIQKYMNELWFIDVEIPIAKDRIIIRHLASGIAKSKEGAAQRFENNDRPNAEYILAHCAQPTKIVYSVEDQEEVQEMISEIP</sequence>
<feature type="domain" description="Phosphoribulokinase/uridine kinase" evidence="1">
    <location>
        <begin position="27"/>
        <end position="222"/>
    </location>
</feature>
<dbReference type="GO" id="GO:0005524">
    <property type="term" value="F:ATP binding"/>
    <property type="evidence" value="ECO:0007669"/>
    <property type="project" value="InterPro"/>
</dbReference>
<evidence type="ECO:0000259" key="1">
    <source>
        <dbReference type="Pfam" id="PF00485"/>
    </source>
</evidence>
<dbReference type="AlphaFoldDB" id="A0A9N9FT71"/>
<dbReference type="EMBL" id="CAJVPL010001199">
    <property type="protein sequence ID" value="CAG8558357.1"/>
    <property type="molecule type" value="Genomic_DNA"/>
</dbReference>
<evidence type="ECO:0000313" key="3">
    <source>
        <dbReference type="Proteomes" id="UP000789831"/>
    </source>
</evidence>
<dbReference type="OrthoDB" id="6362633at2759"/>
<dbReference type="SUPFAM" id="SSF52540">
    <property type="entry name" value="P-loop containing nucleoside triphosphate hydrolases"/>
    <property type="match status" value="1"/>
</dbReference>
<comment type="caution">
    <text evidence="2">The sequence shown here is derived from an EMBL/GenBank/DDBJ whole genome shotgun (WGS) entry which is preliminary data.</text>
</comment>
<proteinExistence type="predicted"/>
<accession>A0A9N9FT71</accession>